<evidence type="ECO:0000313" key="19">
    <source>
        <dbReference type="RefSeq" id="XP_013412312.2"/>
    </source>
</evidence>
<keyword evidence="18" id="KW-1185">Reference proteome</keyword>
<dbReference type="OrthoDB" id="10004495at2759"/>
<evidence type="ECO:0000256" key="14">
    <source>
        <dbReference type="PROSITE-ProRule" id="PRU00146"/>
    </source>
</evidence>
<dbReference type="PROSITE" id="PS50016">
    <property type="entry name" value="ZF_PHD_2"/>
    <property type="match status" value="2"/>
</dbReference>
<dbReference type="GO" id="GO:0005634">
    <property type="term" value="C:nucleus"/>
    <property type="evidence" value="ECO:0007669"/>
    <property type="project" value="UniProtKB-SubCell"/>
</dbReference>
<organism evidence="18 19">
    <name type="scientific">Lingula anatina</name>
    <name type="common">Brachiopod</name>
    <name type="synonym">Lingula unguis</name>
    <dbReference type="NCBI Taxonomy" id="7574"/>
    <lineage>
        <taxon>Eukaryota</taxon>
        <taxon>Metazoa</taxon>
        <taxon>Spiralia</taxon>
        <taxon>Lophotrochozoa</taxon>
        <taxon>Brachiopoda</taxon>
        <taxon>Linguliformea</taxon>
        <taxon>Lingulata</taxon>
        <taxon>Lingulida</taxon>
        <taxon>Linguloidea</taxon>
        <taxon>Lingulidae</taxon>
        <taxon>Lingula</taxon>
    </lineage>
</organism>
<dbReference type="InterPro" id="IPR013083">
    <property type="entry name" value="Znf_RING/FYVE/PHD"/>
</dbReference>
<keyword evidence="5" id="KW-0479">Metal-binding</keyword>
<evidence type="ECO:0000259" key="17">
    <source>
        <dbReference type="PROSITE" id="PS52014"/>
    </source>
</evidence>
<keyword evidence="3" id="KW-1017">Isopeptide bond</keyword>
<dbReference type="STRING" id="7574.A0A1S3JPM7"/>
<dbReference type="FunCoup" id="A0A1S3JPM7">
    <property type="interactions" value="104"/>
</dbReference>
<evidence type="ECO:0000256" key="2">
    <source>
        <dbReference type="ARBA" id="ARBA00022491"/>
    </source>
</evidence>
<feature type="domain" description="PHD-type" evidence="16">
    <location>
        <begin position="292"/>
        <end position="342"/>
    </location>
</feature>
<keyword evidence="4" id="KW-0597">Phosphoprotein</keyword>
<dbReference type="GO" id="GO:0008270">
    <property type="term" value="F:zinc ion binding"/>
    <property type="evidence" value="ECO:0007669"/>
    <property type="project" value="UniProtKB-KW"/>
</dbReference>
<dbReference type="GeneID" id="106175042"/>
<evidence type="ECO:0000256" key="6">
    <source>
        <dbReference type="ARBA" id="ARBA00022737"/>
    </source>
</evidence>
<dbReference type="GO" id="GO:0006325">
    <property type="term" value="P:chromatin organization"/>
    <property type="evidence" value="ECO:0007669"/>
    <property type="project" value="UniProtKB-KW"/>
</dbReference>
<dbReference type="PANTHER" id="PTHR45888">
    <property type="entry name" value="HL01030P-RELATED"/>
    <property type="match status" value="1"/>
</dbReference>
<keyword evidence="2" id="KW-0678">Repressor</keyword>
<evidence type="ECO:0000256" key="9">
    <source>
        <dbReference type="ARBA" id="ARBA00022843"/>
    </source>
</evidence>
<dbReference type="Proteomes" id="UP000085678">
    <property type="component" value="Unplaced"/>
</dbReference>
<dbReference type="SUPFAM" id="SSF57903">
    <property type="entry name" value="FYVE/PHD zinc finger"/>
    <property type="match status" value="1"/>
</dbReference>
<dbReference type="InterPro" id="IPR048589">
    <property type="entry name" value="SAMD1-like_WH"/>
</dbReference>
<keyword evidence="13" id="KW-0539">Nucleus</keyword>
<keyword evidence="8" id="KW-0862">Zinc</keyword>
<keyword evidence="10" id="KW-0156">Chromatin regulator</keyword>
<proteinExistence type="predicted"/>
<keyword evidence="12" id="KW-0804">Transcription</keyword>
<dbReference type="Pfam" id="PF21524">
    <property type="entry name" value="SAMD1_WH"/>
    <property type="match status" value="1"/>
</dbReference>
<dbReference type="Gene3D" id="1.10.150.50">
    <property type="entry name" value="Transcription Factor, Ets-1"/>
    <property type="match status" value="1"/>
</dbReference>
<dbReference type="SMART" id="SM00249">
    <property type="entry name" value="PHD"/>
    <property type="match status" value="2"/>
</dbReference>
<dbReference type="Gene3D" id="3.30.40.10">
    <property type="entry name" value="Zinc/RING finger domain, C3HC4 (zinc finger)"/>
    <property type="match status" value="1"/>
</dbReference>
<dbReference type="FunFam" id="3.30.40.10:FF:000005">
    <property type="entry name" value="zinc finger protein isoform X1"/>
    <property type="match status" value="1"/>
</dbReference>
<evidence type="ECO:0000256" key="15">
    <source>
        <dbReference type="SAM" id="MobiDB-lite"/>
    </source>
</evidence>
<dbReference type="KEGG" id="lak:106175042"/>
<keyword evidence="7 14" id="KW-0863">Zinc-finger</keyword>
<evidence type="ECO:0000256" key="11">
    <source>
        <dbReference type="ARBA" id="ARBA00023015"/>
    </source>
</evidence>
<gene>
    <name evidence="19" type="primary">LOC106175042</name>
</gene>
<evidence type="ECO:0000256" key="13">
    <source>
        <dbReference type="ARBA" id="ARBA00023242"/>
    </source>
</evidence>
<evidence type="ECO:0000313" key="18">
    <source>
        <dbReference type="Proteomes" id="UP000085678"/>
    </source>
</evidence>
<evidence type="ECO:0000256" key="12">
    <source>
        <dbReference type="ARBA" id="ARBA00023163"/>
    </source>
</evidence>
<dbReference type="AlphaFoldDB" id="A0A1S3JPM7"/>
<dbReference type="InterPro" id="IPR011011">
    <property type="entry name" value="Znf_FYVE_PHD"/>
</dbReference>
<dbReference type="PANTHER" id="PTHR45888:SF4">
    <property type="entry name" value="PHD FINGER PROTEIN 10"/>
    <property type="match status" value="1"/>
</dbReference>
<feature type="domain" description="PHD-type" evidence="16">
    <location>
        <begin position="236"/>
        <end position="295"/>
    </location>
</feature>
<dbReference type="RefSeq" id="XP_013412312.2">
    <property type="nucleotide sequence ID" value="XM_013556858.2"/>
</dbReference>
<dbReference type="GO" id="GO:0003677">
    <property type="term" value="F:DNA binding"/>
    <property type="evidence" value="ECO:0007669"/>
    <property type="project" value="InterPro"/>
</dbReference>
<reference evidence="19" key="1">
    <citation type="submission" date="2025-08" db="UniProtKB">
        <authorList>
            <consortium name="RefSeq"/>
        </authorList>
    </citation>
    <scope>IDENTIFICATION</scope>
    <source>
        <tissue evidence="19">Gonads</tissue>
    </source>
</reference>
<dbReference type="SMART" id="SM00454">
    <property type="entry name" value="SAM"/>
    <property type="match status" value="1"/>
</dbReference>
<dbReference type="OMA" id="DVASCVM"/>
<dbReference type="InterPro" id="IPR019787">
    <property type="entry name" value="Znf_PHD-finger"/>
</dbReference>
<evidence type="ECO:0000256" key="1">
    <source>
        <dbReference type="ARBA" id="ARBA00004123"/>
    </source>
</evidence>
<dbReference type="CDD" id="cd15527">
    <property type="entry name" value="PHD2_KAT6A_6B"/>
    <property type="match status" value="1"/>
</dbReference>
<keyword evidence="6" id="KW-0677">Repeat</keyword>
<protein>
    <submittedName>
        <fullName evidence="19">Histone acetyltransferase KAT6B</fullName>
    </submittedName>
</protein>
<evidence type="ECO:0000256" key="5">
    <source>
        <dbReference type="ARBA" id="ARBA00022723"/>
    </source>
</evidence>
<evidence type="ECO:0000256" key="3">
    <source>
        <dbReference type="ARBA" id="ARBA00022499"/>
    </source>
</evidence>
<name>A0A1S3JPM7_LINAN</name>
<sequence>MAVVRNKDWILETIDQLRKRKARPDIERICHMLQRKHGLTREEIEADLESLVEAEVVIKVDYKGSTSYRNAAKWRKSHLGGLVLNSTEVSKRIVNALRALTKTESLPDSETQTCNINNSSSIGVSLSEIEKWIANEDPESTLVKANLQVALDREVDAGQIARLNDNTYVLSDNKKPKAHNPTKIGGPGKGGLHHGKRGRPATKKPILKKKHLLEPQGVKSEERALSHEEPVPKRAMKVCDFCLLTETFNRKGVPENLLVCKDCNAKAHPSCMEYSAELARRATRSPWQCIDCKTCNICEDAGDPDAMLFCDACDKGYHMDCHNPLVAEKPTGKWMCSRCLLEGSQVSVSAMEESEMASVDSHRGAFLKCFENFCLFAYLEKAIYKYPFFISTKSPLKPKQEIPDASRWGVDEVVTYFKESGFLEQAEAFREQEIDGISLMLMKRSDVLSGLALKLGPALKMYNYVKQLQCRGQPPLQ</sequence>
<evidence type="ECO:0000259" key="16">
    <source>
        <dbReference type="PROSITE" id="PS50016"/>
    </source>
</evidence>
<dbReference type="InParanoid" id="A0A1S3JPM7"/>
<dbReference type="PROSITE" id="PS52014">
    <property type="entry name" value="SAMD1_WH"/>
    <property type="match status" value="1"/>
</dbReference>
<evidence type="ECO:0000256" key="10">
    <source>
        <dbReference type="ARBA" id="ARBA00022853"/>
    </source>
</evidence>
<dbReference type="CDD" id="cd09583">
    <property type="entry name" value="SAM_Atherin-like"/>
    <property type="match status" value="1"/>
</dbReference>
<accession>A0A1S3JPM7</accession>
<feature type="domain" description="SAMD1-like winged helix (WH)" evidence="17">
    <location>
        <begin position="1"/>
        <end position="74"/>
    </location>
</feature>
<feature type="region of interest" description="Disordered" evidence="15">
    <location>
        <begin position="171"/>
        <end position="208"/>
    </location>
</feature>
<dbReference type="InterPro" id="IPR001660">
    <property type="entry name" value="SAM"/>
</dbReference>
<evidence type="ECO:0000256" key="8">
    <source>
        <dbReference type="ARBA" id="ARBA00022833"/>
    </source>
</evidence>
<dbReference type="SUPFAM" id="SSF47769">
    <property type="entry name" value="SAM/Pointed domain"/>
    <property type="match status" value="1"/>
</dbReference>
<dbReference type="InterPro" id="IPR013761">
    <property type="entry name" value="SAM/pointed_sf"/>
</dbReference>
<dbReference type="Pfam" id="PF00628">
    <property type="entry name" value="PHD"/>
    <property type="match status" value="1"/>
</dbReference>
<keyword evidence="9" id="KW-0832">Ubl conjugation</keyword>
<evidence type="ECO:0000256" key="7">
    <source>
        <dbReference type="ARBA" id="ARBA00022771"/>
    </source>
</evidence>
<dbReference type="InterPro" id="IPR001965">
    <property type="entry name" value="Znf_PHD"/>
</dbReference>
<evidence type="ECO:0000256" key="4">
    <source>
        <dbReference type="ARBA" id="ARBA00022553"/>
    </source>
</evidence>
<keyword evidence="11" id="KW-0805">Transcription regulation</keyword>
<comment type="subcellular location">
    <subcellularLocation>
        <location evidence="1">Nucleus</location>
    </subcellularLocation>
</comment>
<feature type="compositionally biased region" description="Basic residues" evidence="15">
    <location>
        <begin position="191"/>
        <end position="208"/>
    </location>
</feature>